<evidence type="ECO:0000256" key="1">
    <source>
        <dbReference type="SAM" id="MobiDB-lite"/>
    </source>
</evidence>
<accession>A0A8B6GQC4</accession>
<gene>
    <name evidence="2" type="ORF">MGAL_10B034103</name>
</gene>
<protein>
    <submittedName>
        <fullName evidence="2">Uncharacterized protein</fullName>
    </submittedName>
</protein>
<comment type="caution">
    <text evidence="2">The sequence shown here is derived from an EMBL/GenBank/DDBJ whole genome shotgun (WGS) entry which is preliminary data.</text>
</comment>
<dbReference type="Proteomes" id="UP000596742">
    <property type="component" value="Unassembled WGS sequence"/>
</dbReference>
<feature type="compositionally biased region" description="Polar residues" evidence="1">
    <location>
        <begin position="32"/>
        <end position="45"/>
    </location>
</feature>
<organism evidence="2 3">
    <name type="scientific">Mytilus galloprovincialis</name>
    <name type="common">Mediterranean mussel</name>
    <dbReference type="NCBI Taxonomy" id="29158"/>
    <lineage>
        <taxon>Eukaryota</taxon>
        <taxon>Metazoa</taxon>
        <taxon>Spiralia</taxon>
        <taxon>Lophotrochozoa</taxon>
        <taxon>Mollusca</taxon>
        <taxon>Bivalvia</taxon>
        <taxon>Autobranchia</taxon>
        <taxon>Pteriomorphia</taxon>
        <taxon>Mytilida</taxon>
        <taxon>Mytiloidea</taxon>
        <taxon>Mytilidae</taxon>
        <taxon>Mytilinae</taxon>
        <taxon>Mytilus</taxon>
    </lineage>
</organism>
<feature type="compositionally biased region" description="Low complexity" evidence="1">
    <location>
        <begin position="46"/>
        <end position="55"/>
    </location>
</feature>
<sequence>MDQNNFLINTLKSYTVQSEGLWLGFHKSTSVVDTADNSTPGPQKSTVATPTKTPTIVPPTITPPYPGKQTAGIPSRPTGKTPSRQTQKTNSPLPTIPHISPYTGTLVPQSVHQGMGVIF</sequence>
<dbReference type="EMBL" id="UYJE01008803">
    <property type="protein sequence ID" value="VDI67461.1"/>
    <property type="molecule type" value="Genomic_DNA"/>
</dbReference>
<feature type="compositionally biased region" description="Polar residues" evidence="1">
    <location>
        <begin position="78"/>
        <end position="93"/>
    </location>
</feature>
<dbReference type="AlphaFoldDB" id="A0A8B6GQC4"/>
<reference evidence="2" key="1">
    <citation type="submission" date="2018-11" db="EMBL/GenBank/DDBJ databases">
        <authorList>
            <person name="Alioto T."/>
            <person name="Alioto T."/>
        </authorList>
    </citation>
    <scope>NUCLEOTIDE SEQUENCE</scope>
</reference>
<proteinExistence type="predicted"/>
<feature type="compositionally biased region" description="Pro residues" evidence="1">
    <location>
        <begin position="56"/>
        <end position="66"/>
    </location>
</feature>
<evidence type="ECO:0000313" key="2">
    <source>
        <dbReference type="EMBL" id="VDI67461.1"/>
    </source>
</evidence>
<name>A0A8B6GQC4_MYTGA</name>
<keyword evidence="3" id="KW-1185">Reference proteome</keyword>
<evidence type="ECO:0000313" key="3">
    <source>
        <dbReference type="Proteomes" id="UP000596742"/>
    </source>
</evidence>
<feature type="region of interest" description="Disordered" evidence="1">
    <location>
        <begin position="32"/>
        <end position="105"/>
    </location>
</feature>